<accession>A0A6I6GU08</accession>
<gene>
    <name evidence="5" type="ORF">GPJ81_15100</name>
</gene>
<feature type="region of interest" description="Disordered" evidence="1">
    <location>
        <begin position="247"/>
        <end position="276"/>
    </location>
</feature>
<reference evidence="5" key="1">
    <citation type="submission" date="2019-12" db="EMBL/GenBank/DDBJ databases">
        <title>Hybrid Genome Assemblies of two High G+C Isolates from Undergraduate Microbiology Courses.</title>
        <authorList>
            <person name="Ne Ville C.J."/>
            <person name="Enright D."/>
            <person name="Hernandez I."/>
            <person name="Dodsworth J."/>
            <person name="Orwin P.M."/>
        </authorList>
    </citation>
    <scope>NUCLEOTIDE SEQUENCE [LARGE SCALE GENOMIC DNA]</scope>
    <source>
        <strain evidence="5">Neo</strain>
    </source>
</reference>
<evidence type="ECO:0000256" key="2">
    <source>
        <dbReference type="SAM" id="Phobius"/>
    </source>
</evidence>
<evidence type="ECO:0000313" key="5">
    <source>
        <dbReference type="EMBL" id="QGW77960.1"/>
    </source>
</evidence>
<proteinExistence type="predicted"/>
<evidence type="ECO:0000256" key="1">
    <source>
        <dbReference type="SAM" id="MobiDB-lite"/>
    </source>
</evidence>
<keyword evidence="2" id="KW-0812">Transmembrane</keyword>
<dbReference type="Proteomes" id="UP000426235">
    <property type="component" value="Chromosome"/>
</dbReference>
<dbReference type="EMBL" id="CP046621">
    <property type="protein sequence ID" value="QGW77960.1"/>
    <property type="molecule type" value="Genomic_DNA"/>
</dbReference>
<organism evidence="5 6">
    <name type="scientific">Pseudomonas alkylphenolica</name>
    <dbReference type="NCBI Taxonomy" id="237609"/>
    <lineage>
        <taxon>Bacteria</taxon>
        <taxon>Pseudomonadati</taxon>
        <taxon>Pseudomonadota</taxon>
        <taxon>Gammaproteobacteria</taxon>
        <taxon>Pseudomonadales</taxon>
        <taxon>Pseudomonadaceae</taxon>
        <taxon>Pseudomonas</taxon>
    </lineage>
</organism>
<dbReference type="AlphaFoldDB" id="A0A6I6GU08"/>
<name>A0A6I6GU08_9PSED</name>
<protein>
    <submittedName>
        <fullName evidence="5">Uncharacterized protein</fullName>
    </submittedName>
</protein>
<evidence type="ECO:0000313" key="6">
    <source>
        <dbReference type="Proteomes" id="UP000426235"/>
    </source>
</evidence>
<keyword evidence="2" id="KW-1133">Transmembrane helix</keyword>
<dbReference type="Pfam" id="PF15604">
    <property type="entry name" value="Ntox15"/>
    <property type="match status" value="1"/>
</dbReference>
<feature type="domain" description="Novel toxin 15" evidence="3">
    <location>
        <begin position="302"/>
        <end position="439"/>
    </location>
</feature>
<dbReference type="Pfam" id="PF21724">
    <property type="entry name" value="DUF6861"/>
    <property type="match status" value="1"/>
</dbReference>
<evidence type="ECO:0000259" key="3">
    <source>
        <dbReference type="Pfam" id="PF15604"/>
    </source>
</evidence>
<feature type="transmembrane region" description="Helical" evidence="2">
    <location>
        <begin position="88"/>
        <end position="109"/>
    </location>
</feature>
<evidence type="ECO:0000259" key="4">
    <source>
        <dbReference type="Pfam" id="PF21724"/>
    </source>
</evidence>
<keyword evidence="2" id="KW-0472">Membrane</keyword>
<feature type="domain" description="NAD(+)--protein-arginine ADP-ribosyltransferase Tre1-like N-terminal" evidence="4">
    <location>
        <begin position="50"/>
        <end position="242"/>
    </location>
</feature>
<dbReference type="InterPro" id="IPR049195">
    <property type="entry name" value="Tre1-like_N"/>
</dbReference>
<feature type="transmembrane region" description="Helical" evidence="2">
    <location>
        <begin position="129"/>
        <end position="147"/>
    </location>
</feature>
<dbReference type="InterPro" id="IPR028949">
    <property type="entry name" value="Ntox15"/>
</dbReference>
<dbReference type="RefSeq" id="WP_157192906.1">
    <property type="nucleotide sequence ID" value="NZ_CP046621.1"/>
</dbReference>
<keyword evidence="6" id="KW-1185">Reference proteome</keyword>
<sequence>MFLWNIVPSWFEIEDRVIRDMGFQGAGRFRTHLNEFVPSIGLNIRRVASVRAAFNRAQWQAAETLRQRFSALDIASILTELLEVVTQMAMIVVGSVVTGGAIGAGVGFFAGGAGAIPLGAAGAAMGLQVSTWLLGMLGLVSVAEFFVEGLPRIGEYYLDGINIAWNGPRGDDGLNPFSQDDPFAPQRAAHHIARGHEEVVVLLLGAMVTYLTRGRGNAHVLAQEMQASPKGARLGQWMLKHEDALKKHPDLQPPAPRKGAYGPQEPASPAHRQAQPPVRKNLVGMPEHKVPCFNASNMPASKIAEFDRQLAGQQKGLNELTVDEYLKGRDAFTNKLVVRNSKVATDARRALRLDIESKFREKLRSEGLPAEQARLLAQEIASQKMATLAALHNPDLFAGGKDIISGFGDRRVNSSIGPQWPSRIGGLDVAANDVPEAMRRTTQISARLERCK</sequence>